<accession>A0A6G1L450</accession>
<feature type="signal peptide" evidence="6">
    <location>
        <begin position="1"/>
        <end position="25"/>
    </location>
</feature>
<evidence type="ECO:0000313" key="10">
    <source>
        <dbReference type="Proteomes" id="UP000799436"/>
    </source>
</evidence>
<dbReference type="AlphaFoldDB" id="A0A6G1L450"/>
<dbReference type="Gene3D" id="2.60.120.260">
    <property type="entry name" value="Galactose-binding domain-like"/>
    <property type="match status" value="1"/>
</dbReference>
<dbReference type="GO" id="GO:0009277">
    <property type="term" value="C:fungal-type cell wall"/>
    <property type="evidence" value="ECO:0007669"/>
    <property type="project" value="TreeGrafter"/>
</dbReference>
<name>A0A6G1L450_9PEZI</name>
<feature type="domain" description="Glycoside hydrolase family 65 central catalytic" evidence="7">
    <location>
        <begin position="405"/>
        <end position="616"/>
    </location>
</feature>
<dbReference type="FunFam" id="1.50.10.10:FF:000032">
    <property type="entry name" value="Vacuolar acid trehalase"/>
    <property type="match status" value="1"/>
</dbReference>
<dbReference type="PANTHER" id="PTHR11051:SF8">
    <property type="entry name" value="PROTEIN-GLUCOSYLGALACTOSYLHYDROXYLYSINE GLUCOSIDASE"/>
    <property type="match status" value="1"/>
</dbReference>
<dbReference type="InterPro" id="IPR005196">
    <property type="entry name" value="Glyco_hydro_65_N"/>
</dbReference>
<feature type="domain" description="Glycoside hydrolase family 65 N-terminal" evidence="8">
    <location>
        <begin position="49"/>
        <end position="318"/>
    </location>
</feature>
<evidence type="ECO:0000256" key="3">
    <source>
        <dbReference type="ARBA" id="ARBA00012757"/>
    </source>
</evidence>
<evidence type="ECO:0000256" key="4">
    <source>
        <dbReference type="ARBA" id="ARBA00022801"/>
    </source>
</evidence>
<evidence type="ECO:0000313" key="9">
    <source>
        <dbReference type="EMBL" id="KAF2767596.1"/>
    </source>
</evidence>
<dbReference type="EC" id="3.2.1.28" evidence="3"/>
<evidence type="ECO:0000256" key="1">
    <source>
        <dbReference type="ARBA" id="ARBA00001576"/>
    </source>
</evidence>
<organism evidence="9 10">
    <name type="scientific">Teratosphaeria nubilosa</name>
    <dbReference type="NCBI Taxonomy" id="161662"/>
    <lineage>
        <taxon>Eukaryota</taxon>
        <taxon>Fungi</taxon>
        <taxon>Dikarya</taxon>
        <taxon>Ascomycota</taxon>
        <taxon>Pezizomycotina</taxon>
        <taxon>Dothideomycetes</taxon>
        <taxon>Dothideomycetidae</taxon>
        <taxon>Mycosphaerellales</taxon>
        <taxon>Teratosphaeriaceae</taxon>
        <taxon>Teratosphaeria</taxon>
    </lineage>
</organism>
<dbReference type="Proteomes" id="UP000799436">
    <property type="component" value="Unassembled WGS sequence"/>
</dbReference>
<sequence length="1017" mass="110788">MTMLTSGLTLPAGLTLALFSHHSLGKVYSTRFDGTTWDDDIWRLTTRNLDQGHYQSRASLANGYLGINVAALGPFFEADTPVNGDDINGWPIFDRRQTFATIAGYYGSAPATGDLNQTNFPWLEQYGWDSFISGVPHWSGLHVAVGDSVLTASTPASEISNFSSTFDFAAGFLSWSYTWSPDKNTTIGVEYALLVHKLYVNQAATQLRLTSASDLNVTVIDALNGDCAVRTTPSGKGIDPIQPVIWSAVNPRGIDNVTAYVYSTLETDESFIERSWRNYTDEAVIGGNTSSIAQAKTLSLCAGSTSVATKYIGVASSDAFSAPDSVALNGSCTGARNGFASMLSSHRAEWASVFTADRVDSYRFPANGSIPDDENIQELQILAITNPFYLLQNTVGANAIAAAGNNTELSTYSIAVGGLTSDSYAGQIFWDAEVWMAPGLVVTFPEAAQQIAKYRVKHFPQAQQNIHAAYQSSQNQTGKFSPTGAVFPWTDGRFGNCTDVGPCFDYEYHINGDIGLEIYNYYVVTGDSDYFRQELFPIYDAVAQFYADLVTYNETSGFYDLYNATDPDEYANFENNVGYTMVLIKTHLETANQLRARFGIAQNTTWANISSLTNIPVYEPDNIILEYQSMNNGVLVKQADIVLIDDFLDYPNNQSVNDLDYYANKQSPNGPGMTYGVFSIVANEISPSGCSSYTYDIYSSQPYIRAPWFQYSEQLVDDFTVNEGTHPAYPFLTGVGGANRVAVFGYLGLRLMLGSLNVDPQLPPQIPYLDYRNFYWQGWPISAVSNQTHTTLSRLPAPLQNANSTFANTSIPVTTGVNAEPVGHLAPNGSLVLLNRRNSTIQTIAGNIAQCRPVSTQQDIVQGQFPLGAIDGATSTKWEPAQLNITSSITVKLPNPFVPIIALMFDWAQAPPESYSVVVFNDTDGTTVRNVSSSSNIAISNAYNAATAAKIVAYKPNMTNVTLEQPVWSGRYVRLSIEGNQFHRDTANEKNGTGATVAEFAVIAADGSDIAKSHRAA</sequence>
<dbReference type="Pfam" id="PF03632">
    <property type="entry name" value="Glyco_hydro_65m"/>
    <property type="match status" value="1"/>
</dbReference>
<dbReference type="EMBL" id="ML995854">
    <property type="protein sequence ID" value="KAF2767596.1"/>
    <property type="molecule type" value="Genomic_DNA"/>
</dbReference>
<dbReference type="GO" id="GO:0004555">
    <property type="term" value="F:alpha,alpha-trehalase activity"/>
    <property type="evidence" value="ECO:0007669"/>
    <property type="project" value="UniProtKB-EC"/>
</dbReference>
<dbReference type="Gene3D" id="2.70.98.40">
    <property type="entry name" value="Glycoside hydrolase, family 65, N-terminal domain"/>
    <property type="match status" value="1"/>
</dbReference>
<evidence type="ECO:0000256" key="5">
    <source>
        <dbReference type="ARBA" id="ARBA00023180"/>
    </source>
</evidence>
<evidence type="ECO:0000256" key="2">
    <source>
        <dbReference type="ARBA" id="ARBA00006768"/>
    </source>
</evidence>
<dbReference type="Gene3D" id="1.50.10.10">
    <property type="match status" value="1"/>
</dbReference>
<feature type="chain" id="PRO_5026089034" description="alpha,alpha-trehalase" evidence="6">
    <location>
        <begin position="26"/>
        <end position="1017"/>
    </location>
</feature>
<dbReference type="GO" id="GO:0030246">
    <property type="term" value="F:carbohydrate binding"/>
    <property type="evidence" value="ECO:0007669"/>
    <property type="project" value="InterPro"/>
</dbReference>
<reference evidence="9" key="1">
    <citation type="journal article" date="2020" name="Stud. Mycol.">
        <title>101 Dothideomycetes genomes: a test case for predicting lifestyles and emergence of pathogens.</title>
        <authorList>
            <person name="Haridas S."/>
            <person name="Albert R."/>
            <person name="Binder M."/>
            <person name="Bloem J."/>
            <person name="Labutti K."/>
            <person name="Salamov A."/>
            <person name="Andreopoulos B."/>
            <person name="Baker S."/>
            <person name="Barry K."/>
            <person name="Bills G."/>
            <person name="Bluhm B."/>
            <person name="Cannon C."/>
            <person name="Castanera R."/>
            <person name="Culley D."/>
            <person name="Daum C."/>
            <person name="Ezra D."/>
            <person name="Gonzalez J."/>
            <person name="Henrissat B."/>
            <person name="Kuo A."/>
            <person name="Liang C."/>
            <person name="Lipzen A."/>
            <person name="Lutzoni F."/>
            <person name="Magnuson J."/>
            <person name="Mondo S."/>
            <person name="Nolan M."/>
            <person name="Ohm R."/>
            <person name="Pangilinan J."/>
            <person name="Park H.-J."/>
            <person name="Ramirez L."/>
            <person name="Alfaro M."/>
            <person name="Sun H."/>
            <person name="Tritt A."/>
            <person name="Yoshinaga Y."/>
            <person name="Zwiers L.-H."/>
            <person name="Turgeon B."/>
            <person name="Goodwin S."/>
            <person name="Spatafora J."/>
            <person name="Crous P."/>
            <person name="Grigoriev I."/>
        </authorList>
    </citation>
    <scope>NUCLEOTIDE SEQUENCE</scope>
    <source>
        <strain evidence="9">CBS 116005</strain>
    </source>
</reference>
<dbReference type="Pfam" id="PF03636">
    <property type="entry name" value="Glyco_hydro_65N"/>
    <property type="match status" value="1"/>
</dbReference>
<dbReference type="SUPFAM" id="SSF48208">
    <property type="entry name" value="Six-hairpin glycosidases"/>
    <property type="match status" value="1"/>
</dbReference>
<keyword evidence="10" id="KW-1185">Reference proteome</keyword>
<dbReference type="InterPro" id="IPR037018">
    <property type="entry name" value="GH65_N"/>
</dbReference>
<protein>
    <recommendedName>
        <fullName evidence="3">alpha,alpha-trehalase</fullName>
        <ecNumber evidence="3">3.2.1.28</ecNumber>
    </recommendedName>
</protein>
<proteinExistence type="inferred from homology"/>
<keyword evidence="5" id="KW-0325">Glycoprotein</keyword>
<evidence type="ECO:0000256" key="6">
    <source>
        <dbReference type="SAM" id="SignalP"/>
    </source>
</evidence>
<comment type="catalytic activity">
    <reaction evidence="1">
        <text>alpha,alpha-trehalose + H2O = alpha-D-glucose + beta-D-glucose</text>
        <dbReference type="Rhea" id="RHEA:32675"/>
        <dbReference type="ChEBI" id="CHEBI:15377"/>
        <dbReference type="ChEBI" id="CHEBI:15903"/>
        <dbReference type="ChEBI" id="CHEBI:16551"/>
        <dbReference type="ChEBI" id="CHEBI:17925"/>
        <dbReference type="EC" id="3.2.1.28"/>
    </reaction>
</comment>
<dbReference type="InterPro" id="IPR012341">
    <property type="entry name" value="6hp_glycosidase-like_sf"/>
</dbReference>
<comment type="similarity">
    <text evidence="2">Belongs to the glycosyl hydrolase 65 family.</text>
</comment>
<keyword evidence="6" id="KW-0732">Signal</keyword>
<evidence type="ECO:0000259" key="7">
    <source>
        <dbReference type="Pfam" id="PF03632"/>
    </source>
</evidence>
<dbReference type="SUPFAM" id="SSF74650">
    <property type="entry name" value="Galactose mutarotase-like"/>
    <property type="match status" value="1"/>
</dbReference>
<keyword evidence="4" id="KW-0378">Hydrolase</keyword>
<dbReference type="InterPro" id="IPR005195">
    <property type="entry name" value="Glyco_hydro_65_M"/>
</dbReference>
<dbReference type="InterPro" id="IPR011013">
    <property type="entry name" value="Gal_mutarotase_sf_dom"/>
</dbReference>
<dbReference type="InterPro" id="IPR008928">
    <property type="entry name" value="6-hairpin_glycosidase_sf"/>
</dbReference>
<evidence type="ECO:0000259" key="8">
    <source>
        <dbReference type="Pfam" id="PF03636"/>
    </source>
</evidence>
<dbReference type="GO" id="GO:0005993">
    <property type="term" value="P:trehalose catabolic process"/>
    <property type="evidence" value="ECO:0007669"/>
    <property type="project" value="TreeGrafter"/>
</dbReference>
<gene>
    <name evidence="9" type="ORF">EJ03DRAFT_329068</name>
</gene>
<dbReference type="PANTHER" id="PTHR11051">
    <property type="entry name" value="GLYCOSYL HYDROLASE-RELATED"/>
    <property type="match status" value="1"/>
</dbReference>
<dbReference type="OrthoDB" id="200349at2759"/>